<keyword evidence="2 6" id="KW-0808">Transferase</keyword>
<gene>
    <name evidence="6" type="ORF">HF690_13645</name>
</gene>
<accession>A0A846ZPR0</accession>
<name>A0A846ZPR0_9GAMM</name>
<comment type="pathway">
    <text evidence="1">Lipid metabolism.</text>
</comment>
<evidence type="ECO:0000256" key="3">
    <source>
        <dbReference type="ARBA" id="ARBA00023315"/>
    </source>
</evidence>
<evidence type="ECO:0000313" key="6">
    <source>
        <dbReference type="EMBL" id="NKZ39996.1"/>
    </source>
</evidence>
<dbReference type="SMART" id="SM00563">
    <property type="entry name" value="PlsC"/>
    <property type="match status" value="1"/>
</dbReference>
<dbReference type="AlphaFoldDB" id="A0A846ZPR0"/>
<organism evidence="6 7">
    <name type="scientific">Oleiagrimonas citrea</name>
    <dbReference type="NCBI Taxonomy" id="1665687"/>
    <lineage>
        <taxon>Bacteria</taxon>
        <taxon>Pseudomonadati</taxon>
        <taxon>Pseudomonadota</taxon>
        <taxon>Gammaproteobacteria</taxon>
        <taxon>Lysobacterales</taxon>
        <taxon>Rhodanobacteraceae</taxon>
        <taxon>Oleiagrimonas</taxon>
    </lineage>
</organism>
<keyword evidence="3 6" id="KW-0012">Acyltransferase</keyword>
<dbReference type="GO" id="GO:0006654">
    <property type="term" value="P:phosphatidic acid biosynthetic process"/>
    <property type="evidence" value="ECO:0007669"/>
    <property type="project" value="TreeGrafter"/>
</dbReference>
<dbReference type="GO" id="GO:0003841">
    <property type="term" value="F:1-acylglycerol-3-phosphate O-acyltransferase activity"/>
    <property type="evidence" value="ECO:0007669"/>
    <property type="project" value="TreeGrafter"/>
</dbReference>
<dbReference type="PANTHER" id="PTHR10434:SF9">
    <property type="entry name" value="PHOSPHOLIPID_GLYCEROL ACYLTRANSFERASE DOMAIN-CONTAINING PROTEIN"/>
    <property type="match status" value="1"/>
</dbReference>
<keyword evidence="7" id="KW-1185">Reference proteome</keyword>
<dbReference type="EMBL" id="JAAZQD010000006">
    <property type="protein sequence ID" value="NKZ39996.1"/>
    <property type="molecule type" value="Genomic_DNA"/>
</dbReference>
<dbReference type="PANTHER" id="PTHR10434">
    <property type="entry name" value="1-ACYL-SN-GLYCEROL-3-PHOSPHATE ACYLTRANSFERASE"/>
    <property type="match status" value="1"/>
</dbReference>
<evidence type="ECO:0000256" key="4">
    <source>
        <dbReference type="SAM" id="MobiDB-lite"/>
    </source>
</evidence>
<dbReference type="SUPFAM" id="SSF69593">
    <property type="entry name" value="Glycerol-3-phosphate (1)-acyltransferase"/>
    <property type="match status" value="1"/>
</dbReference>
<comment type="caution">
    <text evidence="6">The sequence shown here is derived from an EMBL/GenBank/DDBJ whole genome shotgun (WGS) entry which is preliminary data.</text>
</comment>
<feature type="domain" description="Phospholipid/glycerol acyltransferase" evidence="5">
    <location>
        <begin position="51"/>
        <end position="163"/>
    </location>
</feature>
<evidence type="ECO:0000313" key="7">
    <source>
        <dbReference type="Proteomes" id="UP000541636"/>
    </source>
</evidence>
<reference evidence="6 7" key="1">
    <citation type="journal article" date="2017" name="Int. J. Syst. Evol. Microbiol.">
        <title>Oleiagrimonas citrea sp. nov., a marine bacterium isolated from tidal flat sediment and emended description of the genus Oleiagrimonas Fang et al. 2015 and Oleiagrimonas soli.</title>
        <authorList>
            <person name="Yang S.H."/>
            <person name="Seo H.S."/>
            <person name="Seong C.N."/>
            <person name="Kwon K.K."/>
        </authorList>
    </citation>
    <scope>NUCLEOTIDE SEQUENCE [LARGE SCALE GENOMIC DNA]</scope>
    <source>
        <strain evidence="6 7">MEBiC09124</strain>
    </source>
</reference>
<dbReference type="Pfam" id="PF01553">
    <property type="entry name" value="Acyltransferase"/>
    <property type="match status" value="1"/>
</dbReference>
<protein>
    <submittedName>
        <fullName evidence="6">Acyltransferase</fullName>
    </submittedName>
</protein>
<dbReference type="InterPro" id="IPR002123">
    <property type="entry name" value="Plipid/glycerol_acylTrfase"/>
</dbReference>
<sequence length="200" mass="22209">MEPRMSSPILPEMPPQAPRTRRGLGSRLSRLLLRMAGWRLAGTLPNVPKLVIIGAPHSSYWDGVWGLLMKSALGLDINIMIKREVMDGPLGPILRGFGLIPIDRKAAIGVVEQMQQRFAGRERMWLGITPEGTRKHVERWKSGFLRIAHAAQVPILPVLIDFPSKTFTLGPLQHTTGDMDADLARIHALFHGARGKHRGT</sequence>
<evidence type="ECO:0000256" key="1">
    <source>
        <dbReference type="ARBA" id="ARBA00005189"/>
    </source>
</evidence>
<feature type="region of interest" description="Disordered" evidence="4">
    <location>
        <begin position="1"/>
        <end position="23"/>
    </location>
</feature>
<dbReference type="Proteomes" id="UP000541636">
    <property type="component" value="Unassembled WGS sequence"/>
</dbReference>
<evidence type="ECO:0000259" key="5">
    <source>
        <dbReference type="SMART" id="SM00563"/>
    </source>
</evidence>
<proteinExistence type="predicted"/>
<evidence type="ECO:0000256" key="2">
    <source>
        <dbReference type="ARBA" id="ARBA00022679"/>
    </source>
</evidence>